<comment type="subcellular location">
    <subcellularLocation>
        <location evidence="1">Membrane</location>
        <topology evidence="1">Multi-pass membrane protein</topology>
    </subcellularLocation>
</comment>
<comment type="similarity">
    <text evidence="7">Belongs to the DHHC palmitoyltransferase family.</text>
</comment>
<dbReference type="GO" id="GO:0006612">
    <property type="term" value="P:protein targeting to membrane"/>
    <property type="evidence" value="ECO:0007669"/>
    <property type="project" value="TreeGrafter"/>
</dbReference>
<proteinExistence type="inferred from homology"/>
<organism evidence="10">
    <name type="scientific">Leptocylindrus danicus</name>
    <dbReference type="NCBI Taxonomy" id="163516"/>
    <lineage>
        <taxon>Eukaryota</taxon>
        <taxon>Sar</taxon>
        <taxon>Stramenopiles</taxon>
        <taxon>Ochrophyta</taxon>
        <taxon>Bacillariophyta</taxon>
        <taxon>Coscinodiscophyceae</taxon>
        <taxon>Chaetocerotophycidae</taxon>
        <taxon>Leptocylindrales</taxon>
        <taxon>Leptocylindraceae</taxon>
        <taxon>Leptocylindrus</taxon>
    </lineage>
</organism>
<evidence type="ECO:0000256" key="5">
    <source>
        <dbReference type="ARBA" id="ARBA00023136"/>
    </source>
</evidence>
<comment type="catalytic activity">
    <reaction evidence="7">
        <text>L-cysteinyl-[protein] + hexadecanoyl-CoA = S-hexadecanoyl-L-cysteinyl-[protein] + CoA</text>
        <dbReference type="Rhea" id="RHEA:36683"/>
        <dbReference type="Rhea" id="RHEA-COMP:10131"/>
        <dbReference type="Rhea" id="RHEA-COMP:11032"/>
        <dbReference type="ChEBI" id="CHEBI:29950"/>
        <dbReference type="ChEBI" id="CHEBI:57287"/>
        <dbReference type="ChEBI" id="CHEBI:57379"/>
        <dbReference type="ChEBI" id="CHEBI:74151"/>
        <dbReference type="EC" id="2.3.1.225"/>
    </reaction>
</comment>
<keyword evidence="6 7" id="KW-0012">Acyltransferase</keyword>
<dbReference type="PANTHER" id="PTHR22883:SF445">
    <property type="entry name" value="PALMITOYLTRANSFERASE"/>
    <property type="match status" value="1"/>
</dbReference>
<feature type="transmembrane region" description="Helical" evidence="7">
    <location>
        <begin position="6"/>
        <end position="28"/>
    </location>
</feature>
<protein>
    <recommendedName>
        <fullName evidence="7">Palmitoyltransferase</fullName>
        <ecNumber evidence="7">2.3.1.225</ecNumber>
    </recommendedName>
</protein>
<evidence type="ECO:0000256" key="1">
    <source>
        <dbReference type="ARBA" id="ARBA00004141"/>
    </source>
</evidence>
<evidence type="ECO:0000256" key="4">
    <source>
        <dbReference type="ARBA" id="ARBA00022989"/>
    </source>
</evidence>
<comment type="domain">
    <text evidence="7">The DHHC domain is required for palmitoyltransferase activity.</text>
</comment>
<dbReference type="AlphaFoldDB" id="A0A7S2PPS5"/>
<keyword evidence="4 7" id="KW-1133">Transmembrane helix</keyword>
<feature type="transmembrane region" description="Helical" evidence="7">
    <location>
        <begin position="202"/>
        <end position="225"/>
    </location>
</feature>
<keyword evidence="3 7" id="KW-0812">Transmembrane</keyword>
<dbReference type="PROSITE" id="PS50216">
    <property type="entry name" value="DHHC"/>
    <property type="match status" value="1"/>
</dbReference>
<feature type="transmembrane region" description="Helical" evidence="7">
    <location>
        <begin position="264"/>
        <end position="290"/>
    </location>
</feature>
<feature type="transmembrane region" description="Helical" evidence="7">
    <location>
        <begin position="80"/>
        <end position="100"/>
    </location>
</feature>
<evidence type="ECO:0000259" key="9">
    <source>
        <dbReference type="Pfam" id="PF01529"/>
    </source>
</evidence>
<dbReference type="EC" id="2.3.1.225" evidence="7"/>
<keyword evidence="5 7" id="KW-0472">Membrane</keyword>
<feature type="region of interest" description="Disordered" evidence="8">
    <location>
        <begin position="329"/>
        <end position="350"/>
    </location>
</feature>
<feature type="transmembrane region" description="Helical" evidence="7">
    <location>
        <begin position="112"/>
        <end position="129"/>
    </location>
</feature>
<gene>
    <name evidence="10" type="ORF">LDAN0321_LOCUS19813</name>
</gene>
<dbReference type="GO" id="GO:0016020">
    <property type="term" value="C:membrane"/>
    <property type="evidence" value="ECO:0007669"/>
    <property type="project" value="UniProtKB-SubCell"/>
</dbReference>
<dbReference type="GO" id="GO:0005794">
    <property type="term" value="C:Golgi apparatus"/>
    <property type="evidence" value="ECO:0007669"/>
    <property type="project" value="TreeGrafter"/>
</dbReference>
<dbReference type="PANTHER" id="PTHR22883">
    <property type="entry name" value="ZINC FINGER DHHC DOMAIN CONTAINING PROTEIN"/>
    <property type="match status" value="1"/>
</dbReference>
<evidence type="ECO:0000256" key="8">
    <source>
        <dbReference type="SAM" id="MobiDB-lite"/>
    </source>
</evidence>
<name>A0A7S2PPS5_9STRA</name>
<dbReference type="Pfam" id="PF01529">
    <property type="entry name" value="DHHC"/>
    <property type="match status" value="1"/>
</dbReference>
<accession>A0A7S2PPS5</accession>
<dbReference type="InterPro" id="IPR039859">
    <property type="entry name" value="PFA4/ZDH16/20/ERF2-like"/>
</dbReference>
<dbReference type="EMBL" id="HBGY01031760">
    <property type="protein sequence ID" value="CAD9610556.1"/>
    <property type="molecule type" value="Transcribed_RNA"/>
</dbReference>
<evidence type="ECO:0000256" key="3">
    <source>
        <dbReference type="ARBA" id="ARBA00022692"/>
    </source>
</evidence>
<reference evidence="10" key="1">
    <citation type="submission" date="2021-01" db="EMBL/GenBank/DDBJ databases">
        <authorList>
            <person name="Corre E."/>
            <person name="Pelletier E."/>
            <person name="Niang G."/>
            <person name="Scheremetjew M."/>
            <person name="Finn R."/>
            <person name="Kale V."/>
            <person name="Holt S."/>
            <person name="Cochrane G."/>
            <person name="Meng A."/>
            <person name="Brown T."/>
            <person name="Cohen L."/>
        </authorList>
    </citation>
    <scope>NUCLEOTIDE SEQUENCE</scope>
    <source>
        <strain evidence="10">B650</strain>
    </source>
</reference>
<dbReference type="InterPro" id="IPR001594">
    <property type="entry name" value="Palmitoyltrfase_DHHC"/>
</dbReference>
<feature type="domain" description="Palmitoyltransferase DHHC" evidence="9">
    <location>
        <begin position="155"/>
        <end position="303"/>
    </location>
</feature>
<dbReference type="GO" id="GO:0019706">
    <property type="term" value="F:protein-cysteine S-palmitoyltransferase activity"/>
    <property type="evidence" value="ECO:0007669"/>
    <property type="project" value="UniProtKB-EC"/>
</dbReference>
<sequence>MDFASYLVVAITLYVVCFASLTYICIIADPRKNPVANLIMHKAPNKFADGVKWLMGETIKGKLDSFTHYCANEPHPFMQVVYCFIVFGGWTVMFHYGFTLVPNTYVGGYHKYNGYVVFLLCISSYVTVVKASPGTITAMTLTKYDNYDYDKIMFHPGQTCPTVGIRKLARSKYDRMTRRHVPRFDHYCGWLNNTIGEENYRLFIWFLIVHTGMLWYGVVLTVLIFKSEAATLNLKYAAFYDNRGRPLRTSYVIVVQYLIQEHNMLAALLLLMFVMALIVSGFLCFHIYLISRGMTTNEFYKWNEIQKRHKILRMDYAKAVAEGRVTVTPTKTSDKSIESDTGSDSLHHSEDTDGVLVDIPDADVGCTGAVVVNNDGTDNSEIDEDATQTDPGILPTRSHYNLGLIANIQEVFFPRCFRPEAQKRYSEFIQAQKSK</sequence>
<evidence type="ECO:0000256" key="2">
    <source>
        <dbReference type="ARBA" id="ARBA00022679"/>
    </source>
</evidence>
<keyword evidence="2 7" id="KW-0808">Transferase</keyword>
<evidence type="ECO:0000313" key="10">
    <source>
        <dbReference type="EMBL" id="CAD9610556.1"/>
    </source>
</evidence>
<evidence type="ECO:0000256" key="6">
    <source>
        <dbReference type="ARBA" id="ARBA00023315"/>
    </source>
</evidence>
<evidence type="ECO:0000256" key="7">
    <source>
        <dbReference type="RuleBase" id="RU079119"/>
    </source>
</evidence>
<dbReference type="GO" id="GO:0005783">
    <property type="term" value="C:endoplasmic reticulum"/>
    <property type="evidence" value="ECO:0007669"/>
    <property type="project" value="TreeGrafter"/>
</dbReference>